<name>A0A9N9CG38_9GLOM</name>
<evidence type="ECO:0000313" key="1">
    <source>
        <dbReference type="EMBL" id="CAG8600558.1"/>
    </source>
</evidence>
<accession>A0A9N9CG38</accession>
<reference evidence="1" key="1">
    <citation type="submission" date="2021-06" db="EMBL/GenBank/DDBJ databases">
        <authorList>
            <person name="Kallberg Y."/>
            <person name="Tangrot J."/>
            <person name="Rosling A."/>
        </authorList>
    </citation>
    <scope>NUCLEOTIDE SEQUENCE</scope>
    <source>
        <strain evidence="1">MT106</strain>
    </source>
</reference>
<keyword evidence="2" id="KW-1185">Reference proteome</keyword>
<gene>
    <name evidence="1" type="ORF">AGERDE_LOCUS9081</name>
</gene>
<organism evidence="1 2">
    <name type="scientific">Ambispora gerdemannii</name>
    <dbReference type="NCBI Taxonomy" id="144530"/>
    <lineage>
        <taxon>Eukaryota</taxon>
        <taxon>Fungi</taxon>
        <taxon>Fungi incertae sedis</taxon>
        <taxon>Mucoromycota</taxon>
        <taxon>Glomeromycotina</taxon>
        <taxon>Glomeromycetes</taxon>
        <taxon>Archaeosporales</taxon>
        <taxon>Ambisporaceae</taxon>
        <taxon>Ambispora</taxon>
    </lineage>
</organism>
<sequence length="97" mass="10870">MLPNDVNSSARFLTAAFIPILYLNSINTLDEFVNRQIVLVSAFVLAYSNVPLSTITSNNEPSEIIAGKFAFQVDGFNLARILSFLEHWPQAYELDCE</sequence>
<evidence type="ECO:0000313" key="2">
    <source>
        <dbReference type="Proteomes" id="UP000789831"/>
    </source>
</evidence>
<comment type="caution">
    <text evidence="1">The sequence shown here is derived from an EMBL/GenBank/DDBJ whole genome shotgun (WGS) entry which is preliminary data.</text>
</comment>
<dbReference type="OrthoDB" id="10062876at2759"/>
<dbReference type="AlphaFoldDB" id="A0A9N9CG38"/>
<dbReference type="Proteomes" id="UP000789831">
    <property type="component" value="Unassembled WGS sequence"/>
</dbReference>
<dbReference type="EMBL" id="CAJVPL010002139">
    <property type="protein sequence ID" value="CAG8600558.1"/>
    <property type="molecule type" value="Genomic_DNA"/>
</dbReference>
<proteinExistence type="predicted"/>
<protein>
    <submittedName>
        <fullName evidence="1">2049_t:CDS:1</fullName>
    </submittedName>
</protein>